<accession>A0ACD5TH20</accession>
<evidence type="ECO:0000313" key="2">
    <source>
        <dbReference type="Proteomes" id="UP001732700"/>
    </source>
</evidence>
<dbReference type="EnsemblPlants" id="AVESA.00010b.r2.1AG0052300.1">
    <property type="protein sequence ID" value="AVESA.00010b.r2.1AG0052300.1.CDS.1"/>
    <property type="gene ID" value="AVESA.00010b.r2.1AG0052300"/>
</dbReference>
<protein>
    <submittedName>
        <fullName evidence="1">Uncharacterized protein</fullName>
    </submittedName>
</protein>
<name>A0ACD5TH20_AVESA</name>
<proteinExistence type="predicted"/>
<reference evidence="1" key="1">
    <citation type="submission" date="2021-05" db="EMBL/GenBank/DDBJ databases">
        <authorList>
            <person name="Scholz U."/>
            <person name="Mascher M."/>
            <person name="Fiebig A."/>
        </authorList>
    </citation>
    <scope>NUCLEOTIDE SEQUENCE [LARGE SCALE GENOMIC DNA]</scope>
</reference>
<evidence type="ECO:0000313" key="1">
    <source>
        <dbReference type="EnsemblPlants" id="AVESA.00010b.r2.1AG0052300.1.CDS.1"/>
    </source>
</evidence>
<keyword evidence="2" id="KW-1185">Reference proteome</keyword>
<sequence length="226" mass="24553">MTNSVVDSPPQLPAAGAWGSLFTIQKPAGTPSMLLAVPPSSARKKPAYGVKRNLEMCTEALGSETGGVDTTAYDADEGAARKRHAMEEAEERKVEQKVRALPPPLTTLAAGASRMRMVHERRGGRLEVYAVRASPMEADRSGGRLRLRFLSCDSCNAAVCSSKQEPQQEAVEDEVEDVDRQPETEYVVAKYMRRGRCLKVKSGKIAASSGTKWEPEQAAAFWVAIT</sequence>
<reference evidence="1" key="2">
    <citation type="submission" date="2025-09" db="UniProtKB">
        <authorList>
            <consortium name="EnsemblPlants"/>
        </authorList>
    </citation>
    <scope>IDENTIFICATION</scope>
</reference>
<dbReference type="Proteomes" id="UP001732700">
    <property type="component" value="Chromosome 1A"/>
</dbReference>
<organism evidence="1 2">
    <name type="scientific">Avena sativa</name>
    <name type="common">Oat</name>
    <dbReference type="NCBI Taxonomy" id="4498"/>
    <lineage>
        <taxon>Eukaryota</taxon>
        <taxon>Viridiplantae</taxon>
        <taxon>Streptophyta</taxon>
        <taxon>Embryophyta</taxon>
        <taxon>Tracheophyta</taxon>
        <taxon>Spermatophyta</taxon>
        <taxon>Magnoliopsida</taxon>
        <taxon>Liliopsida</taxon>
        <taxon>Poales</taxon>
        <taxon>Poaceae</taxon>
        <taxon>BOP clade</taxon>
        <taxon>Pooideae</taxon>
        <taxon>Poodae</taxon>
        <taxon>Poeae</taxon>
        <taxon>Poeae Chloroplast Group 1 (Aveneae type)</taxon>
        <taxon>Aveninae</taxon>
        <taxon>Avena</taxon>
    </lineage>
</organism>